<dbReference type="Pfam" id="PF22042">
    <property type="entry name" value="EF-G_D2"/>
    <property type="match status" value="1"/>
</dbReference>
<accession>A0AAU0F2W9</accession>
<keyword evidence="2" id="KW-0342">GTP-binding</keyword>
<keyword evidence="1" id="KW-0547">Nucleotide-binding</keyword>
<evidence type="ECO:0000256" key="1">
    <source>
        <dbReference type="ARBA" id="ARBA00022741"/>
    </source>
</evidence>
<dbReference type="KEGG" id="bpor:BPO_1506"/>
<dbReference type="Gene3D" id="2.40.30.10">
    <property type="entry name" value="Translation factors"/>
    <property type="match status" value="1"/>
</dbReference>
<reference evidence="4" key="1">
    <citation type="submission" date="2023-10" db="EMBL/GenBank/DDBJ databases">
        <title>Characterization and whole genome sequencing of a novel strain of Bergeyella porcorum QD2021 isolated from pig.</title>
        <authorList>
            <person name="Liu G."/>
            <person name="Chen C."/>
            <person name="Han X."/>
        </authorList>
    </citation>
    <scope>NUCLEOTIDE SEQUENCE</scope>
    <source>
        <strain evidence="4">QD2021</strain>
    </source>
</reference>
<dbReference type="SUPFAM" id="SSF50447">
    <property type="entry name" value="Translation proteins"/>
    <property type="match status" value="1"/>
</dbReference>
<evidence type="ECO:0000256" key="2">
    <source>
        <dbReference type="ARBA" id="ARBA00023134"/>
    </source>
</evidence>
<name>A0AAU0F2W9_9FLAO</name>
<dbReference type="Proteomes" id="UP001432059">
    <property type="component" value="Chromosome"/>
</dbReference>
<dbReference type="GO" id="GO:0005525">
    <property type="term" value="F:GTP binding"/>
    <property type="evidence" value="ECO:0007669"/>
    <property type="project" value="UniProtKB-KW"/>
</dbReference>
<dbReference type="AlphaFoldDB" id="A0AAU0F2W9"/>
<proteinExistence type="predicted"/>
<evidence type="ECO:0000313" key="4">
    <source>
        <dbReference type="EMBL" id="WOC52153.1"/>
    </source>
</evidence>
<keyword evidence="5" id="KW-1185">Reference proteome</keyword>
<protein>
    <recommendedName>
        <fullName evidence="3">Elongation factor G-like domain-containing protein</fullName>
    </recommendedName>
</protein>
<feature type="domain" description="Elongation factor G-like" evidence="3">
    <location>
        <begin position="16"/>
        <end position="67"/>
    </location>
</feature>
<gene>
    <name evidence="4" type="ORF">BPO_1506</name>
</gene>
<dbReference type="EMBL" id="CP136426">
    <property type="protein sequence ID" value="WOC52153.1"/>
    <property type="molecule type" value="Genomic_DNA"/>
</dbReference>
<evidence type="ECO:0000313" key="5">
    <source>
        <dbReference type="Proteomes" id="UP001432059"/>
    </source>
</evidence>
<evidence type="ECO:0000259" key="3">
    <source>
        <dbReference type="Pfam" id="PF22042"/>
    </source>
</evidence>
<dbReference type="InterPro" id="IPR009000">
    <property type="entry name" value="Transl_B-barrel_sf"/>
</dbReference>
<dbReference type="InterPro" id="IPR053905">
    <property type="entry name" value="EF-G-like_DII"/>
</dbReference>
<organism evidence="4 5">
    <name type="scientific">Bergeyella porcorum</name>
    <dbReference type="NCBI Taxonomy" id="1735111"/>
    <lineage>
        <taxon>Bacteria</taxon>
        <taxon>Pseudomonadati</taxon>
        <taxon>Bacteroidota</taxon>
        <taxon>Flavobacteriia</taxon>
        <taxon>Flavobacteriales</taxon>
        <taxon>Weeksellaceae</taxon>
        <taxon>Bergeyella</taxon>
    </lineage>
</organism>
<sequence length="86" mass="9395">MVDGSEVAYDANDKTTIFIYKTASEPQVGLISYFKVLSGTLKAGDELVNADNGEVERISQLFVAEGQRENSRRAIGGRRFGGYSET</sequence>
<dbReference type="RefSeq" id="WP_327983680.1">
    <property type="nucleotide sequence ID" value="NZ_CP136426.1"/>
</dbReference>